<gene>
    <name evidence="2" type="ORF">FPE_LOCUS32356</name>
</gene>
<keyword evidence="3" id="KW-1185">Reference proteome</keyword>
<dbReference type="AlphaFoldDB" id="A0AAD2AF70"/>
<accession>A0AAD2AF70</accession>
<feature type="domain" description="FAR1" evidence="1">
    <location>
        <begin position="93"/>
        <end position="170"/>
    </location>
</feature>
<proteinExistence type="predicted"/>
<dbReference type="Proteomes" id="UP000834106">
    <property type="component" value="Chromosome 21"/>
</dbReference>
<evidence type="ECO:0000313" key="2">
    <source>
        <dbReference type="EMBL" id="CAI9784926.1"/>
    </source>
</evidence>
<reference evidence="2" key="1">
    <citation type="submission" date="2023-05" db="EMBL/GenBank/DDBJ databases">
        <authorList>
            <person name="Huff M."/>
        </authorList>
    </citation>
    <scope>NUCLEOTIDE SEQUENCE</scope>
</reference>
<dbReference type="EMBL" id="OU503056">
    <property type="protein sequence ID" value="CAI9784926.1"/>
    <property type="molecule type" value="Genomic_DNA"/>
</dbReference>
<dbReference type="PANTHER" id="PTHR46328">
    <property type="entry name" value="FAR-RED IMPAIRED RESPONSIVE (FAR1) FAMILY PROTEIN-RELATED"/>
    <property type="match status" value="1"/>
</dbReference>
<dbReference type="PANTHER" id="PTHR46328:SF35">
    <property type="entry name" value="PROTEIN FAR1-RELATED SEQUENCE 5-LIKE"/>
    <property type="match status" value="1"/>
</dbReference>
<sequence>MPTTSTSSSSTRWWTKLSYPLSIATNPIRDNGNIDVDDSVGNSFLTFLNSDNGYLEVLSSKNDNPNDKTLREGTDIIVPSVGMKFKDEIEMFEFYKNYAYQVGFLVRKRNSKKGDDGIVRYITFTCSREGLRNSGTNAVLKPQPTIQIGSKARLTTCSELDGIWCITRFMWSTIIEQAHQNHGYIDVIAKSVHELKDTLK</sequence>
<evidence type="ECO:0000259" key="1">
    <source>
        <dbReference type="Pfam" id="PF03101"/>
    </source>
</evidence>
<dbReference type="Pfam" id="PF03101">
    <property type="entry name" value="FAR1"/>
    <property type="match status" value="1"/>
</dbReference>
<evidence type="ECO:0000313" key="3">
    <source>
        <dbReference type="Proteomes" id="UP000834106"/>
    </source>
</evidence>
<dbReference type="InterPro" id="IPR004330">
    <property type="entry name" value="FAR1_DNA_bnd_dom"/>
</dbReference>
<protein>
    <recommendedName>
        <fullName evidence="1">FAR1 domain-containing protein</fullName>
    </recommendedName>
</protein>
<name>A0AAD2AF70_9LAMI</name>
<organism evidence="2 3">
    <name type="scientific">Fraxinus pennsylvanica</name>
    <dbReference type="NCBI Taxonomy" id="56036"/>
    <lineage>
        <taxon>Eukaryota</taxon>
        <taxon>Viridiplantae</taxon>
        <taxon>Streptophyta</taxon>
        <taxon>Embryophyta</taxon>
        <taxon>Tracheophyta</taxon>
        <taxon>Spermatophyta</taxon>
        <taxon>Magnoliopsida</taxon>
        <taxon>eudicotyledons</taxon>
        <taxon>Gunneridae</taxon>
        <taxon>Pentapetalae</taxon>
        <taxon>asterids</taxon>
        <taxon>lamiids</taxon>
        <taxon>Lamiales</taxon>
        <taxon>Oleaceae</taxon>
        <taxon>Oleeae</taxon>
        <taxon>Fraxinus</taxon>
    </lineage>
</organism>